<dbReference type="GO" id="GO:0006814">
    <property type="term" value="P:sodium ion transport"/>
    <property type="evidence" value="ECO:0007669"/>
    <property type="project" value="InterPro"/>
</dbReference>
<feature type="domain" description="COMM" evidence="4">
    <location>
        <begin position="127"/>
        <end position="196"/>
    </location>
</feature>
<dbReference type="OMA" id="DWRLDYC"/>
<organism evidence="5 6">
    <name type="scientific">Tieghemostelium lacteum</name>
    <name type="common">Slime mold</name>
    <name type="synonym">Dictyostelium lacteum</name>
    <dbReference type="NCBI Taxonomy" id="361077"/>
    <lineage>
        <taxon>Eukaryota</taxon>
        <taxon>Amoebozoa</taxon>
        <taxon>Evosea</taxon>
        <taxon>Eumycetozoa</taxon>
        <taxon>Dictyostelia</taxon>
        <taxon>Dictyosteliales</taxon>
        <taxon>Raperosteliaceae</taxon>
        <taxon>Tieghemostelium</taxon>
    </lineage>
</organism>
<dbReference type="EMBL" id="LODT01000011">
    <property type="protein sequence ID" value="KYR01113.1"/>
    <property type="molecule type" value="Genomic_DNA"/>
</dbReference>
<evidence type="ECO:0000313" key="5">
    <source>
        <dbReference type="EMBL" id="KYR01113.1"/>
    </source>
</evidence>
<keyword evidence="6" id="KW-1185">Reference proteome</keyword>
<comment type="similarity">
    <text evidence="3">Belongs to the COMM domain-containing protein 3 family.</text>
</comment>
<proteinExistence type="inferred from homology"/>
<dbReference type="InterPro" id="IPR037355">
    <property type="entry name" value="COMMD3"/>
</dbReference>
<dbReference type="InterPro" id="IPR017920">
    <property type="entry name" value="COMM"/>
</dbReference>
<dbReference type="PANTHER" id="PTHR31159">
    <property type="entry name" value="COMM DOMAIN-CONTAINING PROTEIN 3"/>
    <property type="match status" value="1"/>
</dbReference>
<name>A0A152A4E2_TIELA</name>
<dbReference type="InParanoid" id="A0A152A4E2"/>
<dbReference type="PROSITE" id="PS51269">
    <property type="entry name" value="COMM"/>
    <property type="match status" value="1"/>
</dbReference>
<evidence type="ECO:0000256" key="3">
    <source>
        <dbReference type="ARBA" id="ARBA00093469"/>
    </source>
</evidence>
<evidence type="ECO:0000256" key="1">
    <source>
        <dbReference type="ARBA" id="ARBA00016548"/>
    </source>
</evidence>
<evidence type="ECO:0000259" key="4">
    <source>
        <dbReference type="PROSITE" id="PS51269"/>
    </source>
</evidence>
<comment type="function">
    <text evidence="2">Scaffold protein in the commander complex that is essential for endosomal recycling of transmembrane cargos; the commander complex is composed of the CCC subcomplex and the retriever subcomplex.</text>
</comment>
<dbReference type="Pfam" id="PF21672">
    <property type="entry name" value="COMM_HN"/>
    <property type="match status" value="1"/>
</dbReference>
<sequence length="199" mass="22747">MNLNLSEDIIKGLETLADEKLINDQVFNHILDSSFKVAVKNNLDSSVILESAVTKDVDAIALKQTFSSLLSFILETMKINSDLNSISGILDDHKFSESRIENILNYFKEHRVAIRKVLSITNFHFPHIIDVNWRLDYFMKSNSVEKLNTPVYLINLTTEQEEGVQPGKVEFACTLDQLQDLVYKLRDAQKQIERSAIKS</sequence>
<evidence type="ECO:0000256" key="2">
    <source>
        <dbReference type="ARBA" id="ARBA00093300"/>
    </source>
</evidence>
<accession>A0A152A4E2</accession>
<dbReference type="FunCoup" id="A0A152A4E2">
    <property type="interactions" value="1"/>
</dbReference>
<reference evidence="5 6" key="1">
    <citation type="submission" date="2015-12" db="EMBL/GenBank/DDBJ databases">
        <title>Dictyostelia acquired genes for synthesis and detection of signals that induce cell-type specialization by lateral gene transfer from prokaryotes.</title>
        <authorList>
            <person name="Gloeckner G."/>
            <person name="Schaap P."/>
        </authorList>
    </citation>
    <scope>NUCLEOTIDE SEQUENCE [LARGE SCALE GENOMIC DNA]</scope>
    <source>
        <strain evidence="5 6">TK</strain>
    </source>
</reference>
<dbReference type="OrthoDB" id="1917519at2759"/>
<comment type="caution">
    <text evidence="5">The sequence shown here is derived from an EMBL/GenBank/DDBJ whole genome shotgun (WGS) entry which is preliminary data.</text>
</comment>
<dbReference type="STRING" id="361077.A0A152A4E2"/>
<gene>
    <name evidence="5" type="ORF">DLAC_02215</name>
</gene>
<dbReference type="Proteomes" id="UP000076078">
    <property type="component" value="Unassembled WGS sequence"/>
</dbReference>
<dbReference type="CDD" id="cd04751">
    <property type="entry name" value="Commd3"/>
    <property type="match status" value="1"/>
</dbReference>
<evidence type="ECO:0000313" key="6">
    <source>
        <dbReference type="Proteomes" id="UP000076078"/>
    </source>
</evidence>
<protein>
    <recommendedName>
        <fullName evidence="1">COMM domain-containing protein 3</fullName>
    </recommendedName>
</protein>
<dbReference type="AlphaFoldDB" id="A0A152A4E2"/>
<dbReference type="PANTHER" id="PTHR31159:SF1">
    <property type="entry name" value="COMM DOMAIN-CONTAINING PROTEIN 3"/>
    <property type="match status" value="1"/>
</dbReference>
<dbReference type="Pfam" id="PF07258">
    <property type="entry name" value="COMM_domain"/>
    <property type="match status" value="1"/>
</dbReference>